<dbReference type="PROSITE" id="PS01241">
    <property type="entry name" value="LINK_1"/>
    <property type="match status" value="1"/>
</dbReference>
<keyword evidence="4 5" id="KW-1015">Disulfide bond</keyword>
<dbReference type="Pfam" id="PF00193">
    <property type="entry name" value="Xlink"/>
    <property type="match status" value="2"/>
</dbReference>
<sequence length="321" mass="36392">MATQWTFIFPVMVCKVMGLHGLGWAGADGEEVGTGEKNSESRIKVYANRGDNITLPCGLERLSSMFGNRIKWTKIEDDSTETDVLMSMGFHKKTYGNYQDRVYLLETDDSDATLVITDLDLKDYGTYKCEIINGMNDKVVEVDLELQGENSLSFTGVVFPYSPRLGRYNFNFQDAETACLEQDSVVASFEQLYSEWRNGMDWCNAGWLNDGTVQYPITKPREPCGGRFYYLIQPKKLNFDEAVDACKRDGAEIAKVGHIYAAWKLQGYDRCDAGWLADGSVRYPISRPRKNCSPNEPAVRFVGFPDKKQKLYGVYCYKPQP</sequence>
<keyword evidence="3" id="KW-0677">Repeat</keyword>
<evidence type="ECO:0000256" key="1">
    <source>
        <dbReference type="ARBA" id="ARBA00004613"/>
    </source>
</evidence>
<dbReference type="InterPro" id="IPR007110">
    <property type="entry name" value="Ig-like_dom"/>
</dbReference>
<protein>
    <submittedName>
        <fullName evidence="9">Hyaluronan and proteoglycan link protein 1</fullName>
    </submittedName>
</protein>
<comment type="caution">
    <text evidence="9">The sequence shown here is derived from an EMBL/GenBank/DDBJ whole genome shotgun (WGS) entry which is preliminary data.</text>
</comment>
<evidence type="ECO:0000259" key="7">
    <source>
        <dbReference type="PROSITE" id="PS50835"/>
    </source>
</evidence>
<dbReference type="InterPro" id="IPR013106">
    <property type="entry name" value="Ig_V-set"/>
</dbReference>
<evidence type="ECO:0000259" key="8">
    <source>
        <dbReference type="PROSITE" id="PS50963"/>
    </source>
</evidence>
<dbReference type="InterPro" id="IPR016187">
    <property type="entry name" value="CTDL_fold"/>
</dbReference>
<feature type="domain" description="Link" evidence="8">
    <location>
        <begin position="157"/>
        <end position="225"/>
    </location>
</feature>
<dbReference type="Gene3D" id="2.60.40.10">
    <property type="entry name" value="Immunoglobulins"/>
    <property type="match status" value="1"/>
</dbReference>
<feature type="signal peptide" evidence="6">
    <location>
        <begin position="1"/>
        <end position="29"/>
    </location>
</feature>
<keyword evidence="2" id="KW-0964">Secreted</keyword>
<dbReference type="InterPro" id="IPR016186">
    <property type="entry name" value="C-type_lectin-like/link_sf"/>
</dbReference>
<dbReference type="SMART" id="SM00406">
    <property type="entry name" value="IGv"/>
    <property type="match status" value="1"/>
</dbReference>
<evidence type="ECO:0000313" key="9">
    <source>
        <dbReference type="EMBL" id="KAI2664445.1"/>
    </source>
</evidence>
<dbReference type="PANTHER" id="PTHR22804:SF58">
    <property type="entry name" value="HYALURONAN AND PROTEOGLYCAN LINK PROTEIN 1 ISOFORM 1 PRECURSOR"/>
    <property type="match status" value="1"/>
</dbReference>
<dbReference type="InterPro" id="IPR013783">
    <property type="entry name" value="Ig-like_fold"/>
</dbReference>
<evidence type="ECO:0000256" key="5">
    <source>
        <dbReference type="PROSITE-ProRule" id="PRU00323"/>
    </source>
</evidence>
<dbReference type="SUPFAM" id="SSF56436">
    <property type="entry name" value="C-type lectin-like"/>
    <property type="match status" value="2"/>
</dbReference>
<organism evidence="9 10">
    <name type="scientific">Labeo rohita</name>
    <name type="common">Indian major carp</name>
    <name type="synonym">Cyprinus rohita</name>
    <dbReference type="NCBI Taxonomy" id="84645"/>
    <lineage>
        <taxon>Eukaryota</taxon>
        <taxon>Metazoa</taxon>
        <taxon>Chordata</taxon>
        <taxon>Craniata</taxon>
        <taxon>Vertebrata</taxon>
        <taxon>Euteleostomi</taxon>
        <taxon>Actinopterygii</taxon>
        <taxon>Neopterygii</taxon>
        <taxon>Teleostei</taxon>
        <taxon>Ostariophysi</taxon>
        <taxon>Cypriniformes</taxon>
        <taxon>Cyprinidae</taxon>
        <taxon>Labeoninae</taxon>
        <taxon>Labeonini</taxon>
        <taxon>Labeo</taxon>
    </lineage>
</organism>
<dbReference type="PROSITE" id="PS50835">
    <property type="entry name" value="IG_LIKE"/>
    <property type="match status" value="1"/>
</dbReference>
<evidence type="ECO:0000256" key="2">
    <source>
        <dbReference type="ARBA" id="ARBA00022525"/>
    </source>
</evidence>
<feature type="disulfide bond" evidence="5">
    <location>
        <begin position="271"/>
        <end position="292"/>
    </location>
</feature>
<dbReference type="InterPro" id="IPR050691">
    <property type="entry name" value="Hyaluronan_bind_Proteoglycan"/>
</dbReference>
<dbReference type="Pfam" id="PF07686">
    <property type="entry name" value="V-set"/>
    <property type="match status" value="1"/>
</dbReference>
<gene>
    <name evidence="9" type="ORF">H4Q32_002652</name>
</gene>
<dbReference type="InterPro" id="IPR000538">
    <property type="entry name" value="Link_dom"/>
</dbReference>
<evidence type="ECO:0000256" key="4">
    <source>
        <dbReference type="ARBA" id="ARBA00023157"/>
    </source>
</evidence>
<dbReference type="InterPro" id="IPR003599">
    <property type="entry name" value="Ig_sub"/>
</dbReference>
<feature type="chain" id="PRO_5046620431" evidence="6">
    <location>
        <begin position="30"/>
        <end position="321"/>
    </location>
</feature>
<keyword evidence="6" id="KW-0732">Signal</keyword>
<feature type="disulfide bond" evidence="5">
    <location>
        <begin position="203"/>
        <end position="224"/>
    </location>
</feature>
<name>A0ABQ8MNL6_LABRO</name>
<feature type="domain" description="Link" evidence="8">
    <location>
        <begin position="226"/>
        <end position="318"/>
    </location>
</feature>
<comment type="caution">
    <text evidence="5">Lacks conserved residue(s) required for the propagation of feature annotation.</text>
</comment>
<dbReference type="Gene3D" id="3.10.100.10">
    <property type="entry name" value="Mannose-Binding Protein A, subunit A"/>
    <property type="match status" value="2"/>
</dbReference>
<dbReference type="PANTHER" id="PTHR22804">
    <property type="entry name" value="AGGRECAN/VERSICAN PROTEOGLYCAN"/>
    <property type="match status" value="1"/>
</dbReference>
<keyword evidence="10" id="KW-1185">Reference proteome</keyword>
<dbReference type="PRINTS" id="PR01265">
    <property type="entry name" value="LINKMODULE"/>
</dbReference>
<evidence type="ECO:0000256" key="3">
    <source>
        <dbReference type="ARBA" id="ARBA00022737"/>
    </source>
</evidence>
<accession>A0ABQ8MNL6</accession>
<dbReference type="SMART" id="SM00445">
    <property type="entry name" value="LINK"/>
    <property type="match status" value="2"/>
</dbReference>
<comment type="subcellular location">
    <subcellularLocation>
        <location evidence="1">Secreted</location>
    </subcellularLocation>
</comment>
<dbReference type="PROSITE" id="PS50963">
    <property type="entry name" value="LINK_2"/>
    <property type="match status" value="2"/>
</dbReference>
<dbReference type="CDD" id="cd03519">
    <property type="entry name" value="Link_domain_HAPLN_module_2"/>
    <property type="match status" value="1"/>
</dbReference>
<evidence type="ECO:0000313" key="10">
    <source>
        <dbReference type="Proteomes" id="UP000830375"/>
    </source>
</evidence>
<proteinExistence type="predicted"/>
<dbReference type="EMBL" id="JACTAM010000005">
    <property type="protein sequence ID" value="KAI2664445.1"/>
    <property type="molecule type" value="Genomic_DNA"/>
</dbReference>
<reference evidence="9 10" key="1">
    <citation type="submission" date="2022-01" db="EMBL/GenBank/DDBJ databases">
        <title>A high-quality chromosome-level genome assembly of rohu carp, Labeo rohita.</title>
        <authorList>
            <person name="Arick M.A. II"/>
            <person name="Hsu C.-Y."/>
            <person name="Magbanua Z."/>
            <person name="Pechanova O."/>
            <person name="Grover C."/>
            <person name="Miller E."/>
            <person name="Thrash A."/>
            <person name="Ezzel L."/>
            <person name="Alam S."/>
            <person name="Benzie J."/>
            <person name="Hamilton M."/>
            <person name="Karsi A."/>
            <person name="Lawrence M.L."/>
            <person name="Peterson D.G."/>
        </authorList>
    </citation>
    <scope>NUCLEOTIDE SEQUENCE [LARGE SCALE GENOMIC DNA]</scope>
    <source>
        <strain evidence="10">BAU-BD-2019</strain>
        <tissue evidence="9">Blood</tissue>
    </source>
</reference>
<dbReference type="SMART" id="SM00409">
    <property type="entry name" value="IG"/>
    <property type="match status" value="1"/>
</dbReference>
<dbReference type="InterPro" id="IPR036179">
    <property type="entry name" value="Ig-like_dom_sf"/>
</dbReference>
<dbReference type="SUPFAM" id="SSF48726">
    <property type="entry name" value="Immunoglobulin"/>
    <property type="match status" value="1"/>
</dbReference>
<dbReference type="Proteomes" id="UP000830375">
    <property type="component" value="Unassembled WGS sequence"/>
</dbReference>
<feature type="domain" description="Ig-like" evidence="7">
    <location>
        <begin position="50"/>
        <end position="145"/>
    </location>
</feature>
<evidence type="ECO:0000256" key="6">
    <source>
        <dbReference type="SAM" id="SignalP"/>
    </source>
</evidence>